<name>A0ABQ5GJG7_9ASTR</name>
<sequence>MKNTVLTTNTPYPSWKIRRIRAYTSQETTKNSSAIRRIQKTSIRQYIKLQAEKAQRRGQMFNWETATYGKSYGDDLDFFTGFKADYPAIVYNDALTSNENVPSKPPVSIYNAIKVDIDFSISFSDSDDEDYTFICDKNSFSYKLIPINDLKPEPVNDHVEINTELCSKNVDIKPMDSVVCISNHTTLVESDECLETNHNKKRELSEIYSPKPLYGVSASPIRHMALPPRDQRYQYLRFEGLEYTNANIVDFEERMLMEHRDAQVQSVLTSRAWGRLFRVRGPLVHELILEFFSTFRFGEAVLDLDTVGAL</sequence>
<keyword evidence="2" id="KW-1185">Reference proteome</keyword>
<dbReference type="Proteomes" id="UP001151760">
    <property type="component" value="Unassembled WGS sequence"/>
</dbReference>
<comment type="caution">
    <text evidence="1">The sequence shown here is derived from an EMBL/GenBank/DDBJ whole genome shotgun (WGS) entry which is preliminary data.</text>
</comment>
<gene>
    <name evidence="1" type="ORF">Tco_1041673</name>
</gene>
<evidence type="ECO:0000313" key="2">
    <source>
        <dbReference type="Proteomes" id="UP001151760"/>
    </source>
</evidence>
<reference evidence="1" key="2">
    <citation type="submission" date="2022-01" db="EMBL/GenBank/DDBJ databases">
        <authorList>
            <person name="Yamashiro T."/>
            <person name="Shiraishi A."/>
            <person name="Satake H."/>
            <person name="Nakayama K."/>
        </authorList>
    </citation>
    <scope>NUCLEOTIDE SEQUENCE</scope>
</reference>
<protein>
    <submittedName>
        <fullName evidence="1">Uncharacterized protein</fullName>
    </submittedName>
</protein>
<reference evidence="1" key="1">
    <citation type="journal article" date="2022" name="Int. J. Mol. Sci.">
        <title>Draft Genome of Tanacetum Coccineum: Genomic Comparison of Closely Related Tanacetum-Family Plants.</title>
        <authorList>
            <person name="Yamashiro T."/>
            <person name="Shiraishi A."/>
            <person name="Nakayama K."/>
            <person name="Satake H."/>
        </authorList>
    </citation>
    <scope>NUCLEOTIDE SEQUENCE</scope>
</reference>
<accession>A0ABQ5GJG7</accession>
<organism evidence="1 2">
    <name type="scientific">Tanacetum coccineum</name>
    <dbReference type="NCBI Taxonomy" id="301880"/>
    <lineage>
        <taxon>Eukaryota</taxon>
        <taxon>Viridiplantae</taxon>
        <taxon>Streptophyta</taxon>
        <taxon>Embryophyta</taxon>
        <taxon>Tracheophyta</taxon>
        <taxon>Spermatophyta</taxon>
        <taxon>Magnoliopsida</taxon>
        <taxon>eudicotyledons</taxon>
        <taxon>Gunneridae</taxon>
        <taxon>Pentapetalae</taxon>
        <taxon>asterids</taxon>
        <taxon>campanulids</taxon>
        <taxon>Asterales</taxon>
        <taxon>Asteraceae</taxon>
        <taxon>Asteroideae</taxon>
        <taxon>Anthemideae</taxon>
        <taxon>Anthemidinae</taxon>
        <taxon>Tanacetum</taxon>
    </lineage>
</organism>
<proteinExistence type="predicted"/>
<evidence type="ECO:0000313" key="1">
    <source>
        <dbReference type="EMBL" id="GJT74948.1"/>
    </source>
</evidence>
<dbReference type="EMBL" id="BQNB010018486">
    <property type="protein sequence ID" value="GJT74948.1"/>
    <property type="molecule type" value="Genomic_DNA"/>
</dbReference>